<evidence type="ECO:0000256" key="1">
    <source>
        <dbReference type="ARBA" id="ARBA00009922"/>
    </source>
</evidence>
<keyword evidence="5 12" id="KW-0067">ATP-binding</keyword>
<feature type="domain" description="UvrD-like helicase C-terminal" evidence="14">
    <location>
        <begin position="294"/>
        <end position="575"/>
    </location>
</feature>
<keyword evidence="16" id="KW-1185">Reference proteome</keyword>
<dbReference type="Gene3D" id="1.10.486.10">
    <property type="entry name" value="PCRA, domain 4"/>
    <property type="match status" value="1"/>
</dbReference>
<protein>
    <recommendedName>
        <fullName evidence="9">DNA 3'-5' helicase</fullName>
        <ecNumber evidence="9">5.6.2.4</ecNumber>
    </recommendedName>
    <alternativeName>
        <fullName evidence="10">DNA 3'-5' helicase II</fullName>
    </alternativeName>
</protein>
<keyword evidence="2 12" id="KW-0547">Nucleotide-binding</keyword>
<dbReference type="InterPro" id="IPR013986">
    <property type="entry name" value="DExx_box_DNA_helicase_dom_sf"/>
</dbReference>
<dbReference type="Proteomes" id="UP000244223">
    <property type="component" value="Unassembled WGS sequence"/>
</dbReference>
<keyword evidence="3 12" id="KW-0378">Hydrolase</keyword>
<dbReference type="Gene3D" id="3.40.50.300">
    <property type="entry name" value="P-loop containing nucleotide triphosphate hydrolases"/>
    <property type="match status" value="2"/>
</dbReference>
<comment type="catalytic activity">
    <reaction evidence="8">
        <text>Couples ATP hydrolysis with the unwinding of duplex DNA by translocating in the 3'-5' direction.</text>
        <dbReference type="EC" id="5.6.2.4"/>
    </reaction>
</comment>
<evidence type="ECO:0000256" key="8">
    <source>
        <dbReference type="ARBA" id="ARBA00034617"/>
    </source>
</evidence>
<evidence type="ECO:0000256" key="4">
    <source>
        <dbReference type="ARBA" id="ARBA00022806"/>
    </source>
</evidence>
<evidence type="ECO:0000256" key="7">
    <source>
        <dbReference type="ARBA" id="ARBA00023235"/>
    </source>
</evidence>
<evidence type="ECO:0000256" key="5">
    <source>
        <dbReference type="ARBA" id="ARBA00022840"/>
    </source>
</evidence>
<gene>
    <name evidence="15" type="ORF">C8N29_11316</name>
</gene>
<feature type="domain" description="UvrD-like helicase ATP-binding" evidence="13">
    <location>
        <begin position="2"/>
        <end position="293"/>
    </location>
</feature>
<dbReference type="PANTHER" id="PTHR11070:SF2">
    <property type="entry name" value="ATP-DEPENDENT DNA HELICASE SRS2"/>
    <property type="match status" value="1"/>
</dbReference>
<keyword evidence="6" id="KW-0238">DNA-binding</keyword>
<dbReference type="OrthoDB" id="9810135at2"/>
<comment type="catalytic activity">
    <reaction evidence="11">
        <text>ATP + H2O = ADP + phosphate + H(+)</text>
        <dbReference type="Rhea" id="RHEA:13065"/>
        <dbReference type="ChEBI" id="CHEBI:15377"/>
        <dbReference type="ChEBI" id="CHEBI:15378"/>
        <dbReference type="ChEBI" id="CHEBI:30616"/>
        <dbReference type="ChEBI" id="CHEBI:43474"/>
        <dbReference type="ChEBI" id="CHEBI:456216"/>
        <dbReference type="EC" id="5.6.2.4"/>
    </reaction>
</comment>
<dbReference type="Pfam" id="PF13361">
    <property type="entry name" value="UvrD_C"/>
    <property type="match status" value="1"/>
</dbReference>
<evidence type="ECO:0000256" key="6">
    <source>
        <dbReference type="ARBA" id="ARBA00023125"/>
    </source>
</evidence>
<dbReference type="PANTHER" id="PTHR11070">
    <property type="entry name" value="UVRD / RECB / PCRA DNA HELICASE FAMILY MEMBER"/>
    <property type="match status" value="1"/>
</dbReference>
<reference evidence="15 16" key="1">
    <citation type="submission" date="2018-04" db="EMBL/GenBank/DDBJ databases">
        <title>Genomic Encyclopedia of Archaeal and Bacterial Type Strains, Phase II (KMG-II): from individual species to whole genera.</title>
        <authorList>
            <person name="Goeker M."/>
        </authorList>
    </citation>
    <scope>NUCLEOTIDE SEQUENCE [LARGE SCALE GENOMIC DNA]</scope>
    <source>
        <strain evidence="15 16">DSM 5822</strain>
    </source>
</reference>
<dbReference type="InterPro" id="IPR000212">
    <property type="entry name" value="DNA_helicase_UvrD/REP"/>
</dbReference>
<evidence type="ECO:0000256" key="3">
    <source>
        <dbReference type="ARBA" id="ARBA00022801"/>
    </source>
</evidence>
<accession>A0A2T5IWD6</accession>
<dbReference type="PROSITE" id="PS51217">
    <property type="entry name" value="UVRD_HELICASE_CTER"/>
    <property type="match status" value="1"/>
</dbReference>
<organism evidence="15 16">
    <name type="scientific">Agitococcus lubricus</name>
    <dbReference type="NCBI Taxonomy" id="1077255"/>
    <lineage>
        <taxon>Bacteria</taxon>
        <taxon>Pseudomonadati</taxon>
        <taxon>Pseudomonadota</taxon>
        <taxon>Gammaproteobacteria</taxon>
        <taxon>Moraxellales</taxon>
        <taxon>Moraxellaceae</taxon>
        <taxon>Agitococcus</taxon>
    </lineage>
</organism>
<evidence type="ECO:0000256" key="2">
    <source>
        <dbReference type="ARBA" id="ARBA00022741"/>
    </source>
</evidence>
<dbReference type="Pfam" id="PF00580">
    <property type="entry name" value="UvrD-helicase"/>
    <property type="match status" value="1"/>
</dbReference>
<dbReference type="GO" id="GO:0003677">
    <property type="term" value="F:DNA binding"/>
    <property type="evidence" value="ECO:0007669"/>
    <property type="project" value="UniProtKB-KW"/>
</dbReference>
<evidence type="ECO:0000256" key="11">
    <source>
        <dbReference type="ARBA" id="ARBA00048988"/>
    </source>
</evidence>
<dbReference type="PROSITE" id="PS51198">
    <property type="entry name" value="UVRD_HELICASE_ATP_BIND"/>
    <property type="match status" value="1"/>
</dbReference>
<dbReference type="RefSeq" id="WP_107866361.1">
    <property type="nucleotide sequence ID" value="NZ_QAON01000013.1"/>
</dbReference>
<dbReference type="GO" id="GO:0043138">
    <property type="term" value="F:3'-5' DNA helicase activity"/>
    <property type="evidence" value="ECO:0007669"/>
    <property type="project" value="UniProtKB-EC"/>
</dbReference>
<dbReference type="SUPFAM" id="SSF52540">
    <property type="entry name" value="P-loop containing nucleoside triphosphate hydrolases"/>
    <property type="match status" value="1"/>
</dbReference>
<comment type="caution">
    <text evidence="15">The sequence shown here is derived from an EMBL/GenBank/DDBJ whole genome shotgun (WGS) entry which is preliminary data.</text>
</comment>
<dbReference type="GO" id="GO:0000725">
    <property type="term" value="P:recombinational repair"/>
    <property type="evidence" value="ECO:0007669"/>
    <property type="project" value="TreeGrafter"/>
</dbReference>
<dbReference type="EMBL" id="QAON01000013">
    <property type="protein sequence ID" value="PTQ88250.1"/>
    <property type="molecule type" value="Genomic_DNA"/>
</dbReference>
<dbReference type="GO" id="GO:0005524">
    <property type="term" value="F:ATP binding"/>
    <property type="evidence" value="ECO:0007669"/>
    <property type="project" value="UniProtKB-UniRule"/>
</dbReference>
<evidence type="ECO:0000313" key="16">
    <source>
        <dbReference type="Proteomes" id="UP000244223"/>
    </source>
</evidence>
<dbReference type="InterPro" id="IPR014016">
    <property type="entry name" value="UvrD-like_ATP-bd"/>
</dbReference>
<evidence type="ECO:0000259" key="14">
    <source>
        <dbReference type="PROSITE" id="PS51217"/>
    </source>
</evidence>
<dbReference type="InterPro" id="IPR027417">
    <property type="entry name" value="P-loop_NTPase"/>
</dbReference>
<dbReference type="GO" id="GO:0016887">
    <property type="term" value="F:ATP hydrolysis activity"/>
    <property type="evidence" value="ECO:0007669"/>
    <property type="project" value="RHEA"/>
</dbReference>
<name>A0A2T5IWD6_9GAMM</name>
<keyword evidence="7" id="KW-0413">Isomerase</keyword>
<comment type="similarity">
    <text evidence="1">Belongs to the helicase family. UvrD subfamily.</text>
</comment>
<sequence length="872" mass="100271">MLQLTEEQQAIVQHQHGAAVVYAVAGAGKSTTMAHRVAALVNKHGVLAQRILVCSFSRETVSDIRRKIEGLGVQGAQCLTFNALGRRIIQQTVQLGYWLSFDEQAIEQRSHQLAMRALVELSRRHGKNFANLDINQDDLLTFISICKGNLRYANLLQAQLPPPILSQVEQAHHQNPHYLQAYQVYEQLRQQQHCLTFDDQLLLAWEALVRFDEVRVWAKQQFDYVLIDEFQDVNKVQVEIADILTEDHRNYMAIGDDDQCIYEWRGANVRYILDFKRRYQAQEYIISDNFRCYAQTTLLAGQVIQQNKQRYPKNLVAQKGFGGQLVLKGFEQEYALANYIVNEYKQLLAQGLSPQEVVILVRSYAQTAVIEAKLIQEGLPYHVVGSARFYERPEVKTLLSYLGLARQERDLSQHIGSVSSQYIRRCLDTLKAPNRYLSQEWLNQFANYLTQQSQSALAVLANQQVAAPNEAAHKRLQQWVAVMRYLQQSLHKPIAEVLQTLISELGYLEYLKKAAGMVELGEERCQNVRALVNYAQKQGTVVEFLAHLAQLYKDTQHTDDSQPRLQMMSIHRAKGLEWPTVFVPCCADEQLPINQDNLEEERRLLYVAMTRSQKNLHLLYSPTKKMSLFLREIQAEQVLQNASKLQQSLQRIESALEPDDAINLALGLKMYPLKRYLVHWWQPYPALKRAYQQQATRALARQSTAIAELSVLKQQQQSHEQHHAQQAEQQRLLHSLSRRLQLFRTRPVTVILDTSAPEQGFGQQRFRFQTTTEQQIAVYLATQRVGIVDINASRFPLNEIHEWSWVAGHVSVGFRFSYLRRQLNLTLELAVNAQQLAQKAHPKPTLSAMNHYFASPEFNADIQQLIAVLSVE</sequence>
<evidence type="ECO:0000259" key="13">
    <source>
        <dbReference type="PROSITE" id="PS51198"/>
    </source>
</evidence>
<proteinExistence type="inferred from homology"/>
<evidence type="ECO:0000256" key="9">
    <source>
        <dbReference type="ARBA" id="ARBA00034808"/>
    </source>
</evidence>
<evidence type="ECO:0000256" key="12">
    <source>
        <dbReference type="PROSITE-ProRule" id="PRU00560"/>
    </source>
</evidence>
<dbReference type="Gene3D" id="1.10.10.160">
    <property type="match status" value="1"/>
</dbReference>
<keyword evidence="4 12" id="KW-0347">Helicase</keyword>
<evidence type="ECO:0000313" key="15">
    <source>
        <dbReference type="EMBL" id="PTQ88250.1"/>
    </source>
</evidence>
<dbReference type="CDD" id="cd17932">
    <property type="entry name" value="DEXQc_UvrD"/>
    <property type="match status" value="1"/>
</dbReference>
<evidence type="ECO:0000256" key="10">
    <source>
        <dbReference type="ARBA" id="ARBA00034923"/>
    </source>
</evidence>
<feature type="binding site" evidence="12">
    <location>
        <begin position="23"/>
        <end position="30"/>
    </location>
    <ligand>
        <name>ATP</name>
        <dbReference type="ChEBI" id="CHEBI:30616"/>
    </ligand>
</feature>
<dbReference type="EC" id="5.6.2.4" evidence="9"/>
<dbReference type="InterPro" id="IPR014017">
    <property type="entry name" value="DNA_helicase_UvrD-like_C"/>
</dbReference>
<dbReference type="AlphaFoldDB" id="A0A2T5IWD6"/>